<dbReference type="Ensembl" id="ENSDCDT00010002470.1">
    <property type="protein sequence ID" value="ENSDCDP00010002375.1"/>
    <property type="gene ID" value="ENSDCDG00010001157.1"/>
</dbReference>
<dbReference type="AlphaFoldDB" id="A0AAY4A376"/>
<dbReference type="GeneID" id="114790620"/>
<dbReference type="Pfam" id="PF08368">
    <property type="entry name" value="FAST_2"/>
    <property type="match status" value="1"/>
</dbReference>
<reference evidence="9" key="3">
    <citation type="submission" date="2025-09" db="UniProtKB">
        <authorList>
            <consortium name="Ensembl"/>
        </authorList>
    </citation>
    <scope>IDENTIFICATION</scope>
</reference>
<evidence type="ECO:0000256" key="3">
    <source>
        <dbReference type="ARBA" id="ARBA00023128"/>
    </source>
</evidence>
<evidence type="ECO:0000313" key="10">
    <source>
        <dbReference type="Proteomes" id="UP000694580"/>
    </source>
</evidence>
<keyword evidence="3" id="KW-0496">Mitochondrion</keyword>
<dbReference type="GO" id="GO:0005759">
    <property type="term" value="C:mitochondrial matrix"/>
    <property type="evidence" value="ECO:0007669"/>
    <property type="project" value="UniProtKB-SubCell"/>
</dbReference>
<feature type="domain" description="RAP" evidence="8">
    <location>
        <begin position="560"/>
        <end position="618"/>
    </location>
</feature>
<gene>
    <name evidence="9" type="primary">TBRG4</name>
</gene>
<evidence type="ECO:0000256" key="6">
    <source>
        <dbReference type="ARBA" id="ARBA00042265"/>
    </source>
</evidence>
<dbReference type="GO" id="GO:0044528">
    <property type="term" value="P:regulation of mitochondrial mRNA stability"/>
    <property type="evidence" value="ECO:0007669"/>
    <property type="project" value="InterPro"/>
</dbReference>
<dbReference type="GO" id="GO:0000963">
    <property type="term" value="P:mitochondrial RNA processing"/>
    <property type="evidence" value="ECO:0007669"/>
    <property type="project" value="TreeGrafter"/>
</dbReference>
<dbReference type="Pfam" id="PF08373">
    <property type="entry name" value="RAP"/>
    <property type="match status" value="1"/>
</dbReference>
<dbReference type="RefSeq" id="XP_028836669.1">
    <property type="nucleotide sequence ID" value="XM_028980836.1"/>
</dbReference>
<evidence type="ECO:0000256" key="4">
    <source>
        <dbReference type="ARBA" id="ARBA00038281"/>
    </source>
</evidence>
<comment type="similarity">
    <text evidence="4">Belongs to the FAST kinase family.</text>
</comment>
<evidence type="ECO:0000256" key="7">
    <source>
        <dbReference type="ARBA" id="ARBA00043220"/>
    </source>
</evidence>
<evidence type="ECO:0000256" key="1">
    <source>
        <dbReference type="ARBA" id="ARBA00004305"/>
    </source>
</evidence>
<dbReference type="PANTHER" id="PTHR21228">
    <property type="entry name" value="FAST LEU-RICH DOMAIN-CONTAINING"/>
    <property type="match status" value="1"/>
</dbReference>
<evidence type="ECO:0000256" key="5">
    <source>
        <dbReference type="ARBA" id="ARBA00040471"/>
    </source>
</evidence>
<evidence type="ECO:0000256" key="2">
    <source>
        <dbReference type="ARBA" id="ARBA00022946"/>
    </source>
</evidence>
<dbReference type="InterPro" id="IPR013579">
    <property type="entry name" value="FAST_2"/>
</dbReference>
<evidence type="ECO:0000313" key="9">
    <source>
        <dbReference type="Ensembl" id="ENSDCDP00010002375.1"/>
    </source>
</evidence>
<dbReference type="Proteomes" id="UP000694580">
    <property type="component" value="Chromosome 5"/>
</dbReference>
<dbReference type="InterPro" id="IPR013584">
    <property type="entry name" value="RAP"/>
</dbReference>
<dbReference type="InterPro" id="IPR010622">
    <property type="entry name" value="FAST_Leu-rich"/>
</dbReference>
<dbReference type="PANTHER" id="PTHR21228:SF59">
    <property type="entry name" value="FAST KINASE DOMAIN-CONTAINING PROTEIN 4"/>
    <property type="match status" value="1"/>
</dbReference>
<dbReference type="PROSITE" id="PS51286">
    <property type="entry name" value="RAP"/>
    <property type="match status" value="1"/>
</dbReference>
<accession>A0AAY4A376</accession>
<sequence length="630" mass="69722">MTARLLSRWARLLPRCPRRAARLQGSPVRPVEPPWPRAQVRPAARALCDRSGLARHEESGTAFKRTHLDDLLGRATSPEEVLQLWTENGGSANQAAACLIQLSRLAVEKGGVGRQELLQDPRCADLLDTVGSQVSTVWNGTLVSVLRSLSALGAQADSATLRSLQTEVLWRVRRLSYRQLAFLLEWAVVGRSRGQPLQGGGLPLTNELLKQLDLRWAELSDPRTVGVLMGQAAHLSPALMEKLEDKALELAERFSGEDIRRVALALAAQGRRAVPLLRALSYHLHQRPTKELHTPLLLDIAFAYGKLNFHQTQVFQRIAAELLPRLPDLSPTDVTRCAKSFAFLKWLHLPLFEGFTEHYIAHAQRYGTLQLSNLLMSLAKLNFQPSKGDEFFKKVHLALDNSWRGLELFLQVDLVWSLCVLQQAKPEYIAALAQPAYHAKLSAEGSASRAESYCLKLCQISAEGALGGSGLSLPPPVSLATPPAAPPTQLQTQLHTALMSLTDGRAGALHTSVSTVYGWTLDGELVLDSENKPLSLETLTAPHLPGDGGSDHLPEGARRMAFVAWEFPHFCSRSKDLQGRYAMQKRHLQLAGFLLVEVPYYEWLELKSDWQRVAYLKDKIGKAVAEEMAK</sequence>
<dbReference type="InterPro" id="IPR050870">
    <property type="entry name" value="FAST_kinase"/>
</dbReference>
<dbReference type="GeneTree" id="ENSGT01030000234607"/>
<dbReference type="GO" id="GO:0035770">
    <property type="term" value="C:ribonucleoprotein granule"/>
    <property type="evidence" value="ECO:0007669"/>
    <property type="project" value="TreeGrafter"/>
</dbReference>
<name>A0AAY4A376_9TELE</name>
<organism evidence="9 10">
    <name type="scientific">Denticeps clupeoides</name>
    <name type="common">denticle herring</name>
    <dbReference type="NCBI Taxonomy" id="299321"/>
    <lineage>
        <taxon>Eukaryota</taxon>
        <taxon>Metazoa</taxon>
        <taxon>Chordata</taxon>
        <taxon>Craniata</taxon>
        <taxon>Vertebrata</taxon>
        <taxon>Euteleostomi</taxon>
        <taxon>Actinopterygii</taxon>
        <taxon>Neopterygii</taxon>
        <taxon>Teleostei</taxon>
        <taxon>Clupei</taxon>
        <taxon>Clupeiformes</taxon>
        <taxon>Denticipitoidei</taxon>
        <taxon>Denticipitidae</taxon>
        <taxon>Denticeps</taxon>
    </lineage>
</organism>
<reference evidence="9 10" key="1">
    <citation type="submission" date="2020-06" db="EMBL/GenBank/DDBJ databases">
        <authorList>
            <consortium name="Wellcome Sanger Institute Data Sharing"/>
        </authorList>
    </citation>
    <scope>NUCLEOTIDE SEQUENCE [LARGE SCALE GENOMIC DNA]</scope>
</reference>
<dbReference type="GO" id="GO:0003723">
    <property type="term" value="F:RNA binding"/>
    <property type="evidence" value="ECO:0007669"/>
    <property type="project" value="TreeGrafter"/>
</dbReference>
<proteinExistence type="inferred from homology"/>
<comment type="subcellular location">
    <subcellularLocation>
        <location evidence="1">Mitochondrion matrix</location>
    </subcellularLocation>
</comment>
<dbReference type="Pfam" id="PF06743">
    <property type="entry name" value="FAST_1"/>
    <property type="match status" value="1"/>
</dbReference>
<protein>
    <recommendedName>
        <fullName evidence="5">FAST kinase domain-containing protein 4</fullName>
    </recommendedName>
    <alternativeName>
        <fullName evidence="7">Protein TBRG4</fullName>
    </alternativeName>
    <alternativeName>
        <fullName evidence="6">Transforming growth factor beta regulator 4</fullName>
    </alternativeName>
</protein>
<reference evidence="9" key="2">
    <citation type="submission" date="2025-08" db="UniProtKB">
        <authorList>
            <consortium name="Ensembl"/>
        </authorList>
    </citation>
    <scope>IDENTIFICATION</scope>
</reference>
<dbReference type="SMART" id="SM00952">
    <property type="entry name" value="RAP"/>
    <property type="match status" value="1"/>
</dbReference>
<keyword evidence="2" id="KW-0809">Transit peptide</keyword>
<evidence type="ECO:0000259" key="8">
    <source>
        <dbReference type="PROSITE" id="PS51286"/>
    </source>
</evidence>
<keyword evidence="10" id="KW-1185">Reference proteome</keyword>
<dbReference type="CDD" id="cd23739">
    <property type="entry name" value="TBRG4-like_N"/>
    <property type="match status" value="1"/>
</dbReference>